<proteinExistence type="predicted"/>
<dbReference type="RefSeq" id="WP_014801269.1">
    <property type="nucleotide sequence ID" value="NC_018020.1"/>
</dbReference>
<evidence type="ECO:0000256" key="1">
    <source>
        <dbReference type="SAM" id="SignalP"/>
    </source>
</evidence>
<name>I4B0E1_TURPD</name>
<feature type="domain" description="SH3b" evidence="2">
    <location>
        <begin position="14"/>
        <end position="95"/>
    </location>
</feature>
<dbReference type="Pfam" id="PF08239">
    <property type="entry name" value="SH3_3"/>
    <property type="match status" value="1"/>
</dbReference>
<protein>
    <submittedName>
        <fullName evidence="3">SH3 type 3 domain protein</fullName>
    </submittedName>
</protein>
<dbReference type="Gene3D" id="2.30.30.40">
    <property type="entry name" value="SH3 Domains"/>
    <property type="match status" value="1"/>
</dbReference>
<reference evidence="3 4" key="1">
    <citation type="submission" date="2012-06" db="EMBL/GenBank/DDBJ databases">
        <title>The complete chromosome of genome of Turneriella parva DSM 21527.</title>
        <authorList>
            <consortium name="US DOE Joint Genome Institute (JGI-PGF)"/>
            <person name="Lucas S."/>
            <person name="Han J."/>
            <person name="Lapidus A."/>
            <person name="Bruce D."/>
            <person name="Goodwin L."/>
            <person name="Pitluck S."/>
            <person name="Peters L."/>
            <person name="Kyrpides N."/>
            <person name="Mavromatis K."/>
            <person name="Ivanova N."/>
            <person name="Mikhailova N."/>
            <person name="Chertkov O."/>
            <person name="Detter J.C."/>
            <person name="Tapia R."/>
            <person name="Han C."/>
            <person name="Land M."/>
            <person name="Hauser L."/>
            <person name="Markowitz V."/>
            <person name="Cheng J.-F."/>
            <person name="Hugenholtz P."/>
            <person name="Woyke T."/>
            <person name="Wu D."/>
            <person name="Gronow S."/>
            <person name="Wellnitz S."/>
            <person name="Brambilla E."/>
            <person name="Klenk H.-P."/>
            <person name="Eisen J.A."/>
        </authorList>
    </citation>
    <scope>NUCLEOTIDE SEQUENCE [LARGE SCALE GENOMIC DNA]</scope>
    <source>
        <strain evidence="4">ATCC BAA-1111 / DSM 21527 / NCTC 11395 / H</strain>
    </source>
</reference>
<evidence type="ECO:0000259" key="2">
    <source>
        <dbReference type="PROSITE" id="PS51781"/>
    </source>
</evidence>
<sequence>MKTLTKLTVLLLLAATAVAAGPIRYATTALKVRSTPGTDGDLVTVLKPGTPVEVVGEEGEEVTISGAKGKWLQIRHSSDSHTQFYAFGGFLSQTDPLADTLTRTEAVFLEDLACKGKKGKLGCKLKKQPPAMIADRAQRLCRLKGGHLFTESDFHKHSTRFTDEGFQLEVLVVRQAGDVGMTRCYYEEFEASLICLSVHPFSTQVETSGALCVKD</sequence>
<dbReference type="HOGENOM" id="CLU_1282747_0_0_12"/>
<evidence type="ECO:0000313" key="3">
    <source>
        <dbReference type="EMBL" id="AFM10748.1"/>
    </source>
</evidence>
<dbReference type="InterPro" id="IPR003646">
    <property type="entry name" value="SH3-like_bac-type"/>
</dbReference>
<keyword evidence="1" id="KW-0732">Signal</keyword>
<keyword evidence="4" id="KW-1185">Reference proteome</keyword>
<evidence type="ECO:0000313" key="4">
    <source>
        <dbReference type="Proteomes" id="UP000006048"/>
    </source>
</evidence>
<organism evidence="3 4">
    <name type="scientific">Turneriella parva (strain ATCC BAA-1111 / DSM 21527 / NCTC 11395 / H)</name>
    <name type="common">Leptospira parva</name>
    <dbReference type="NCBI Taxonomy" id="869212"/>
    <lineage>
        <taxon>Bacteria</taxon>
        <taxon>Pseudomonadati</taxon>
        <taxon>Spirochaetota</taxon>
        <taxon>Spirochaetia</taxon>
        <taxon>Leptospirales</taxon>
        <taxon>Leptospiraceae</taxon>
        <taxon>Turneriella</taxon>
    </lineage>
</organism>
<gene>
    <name evidence="3" type="ordered locus">Turpa_0086</name>
</gene>
<dbReference type="SMART" id="SM00287">
    <property type="entry name" value="SH3b"/>
    <property type="match status" value="1"/>
</dbReference>
<dbReference type="Proteomes" id="UP000006048">
    <property type="component" value="Chromosome"/>
</dbReference>
<dbReference type="EMBL" id="CP002959">
    <property type="protein sequence ID" value="AFM10748.1"/>
    <property type="molecule type" value="Genomic_DNA"/>
</dbReference>
<dbReference type="AlphaFoldDB" id="I4B0E1"/>
<feature type="chain" id="PRO_5003686561" evidence="1">
    <location>
        <begin position="20"/>
        <end position="215"/>
    </location>
</feature>
<dbReference type="KEGG" id="tpx:Turpa_0086"/>
<accession>I4B0E1</accession>
<feature type="signal peptide" evidence="1">
    <location>
        <begin position="1"/>
        <end position="19"/>
    </location>
</feature>
<dbReference type="PROSITE" id="PS51781">
    <property type="entry name" value="SH3B"/>
    <property type="match status" value="1"/>
</dbReference>